<comment type="caution">
    <text evidence="2">The sequence shown here is derived from an EMBL/GenBank/DDBJ whole genome shotgun (WGS) entry which is preliminary data.</text>
</comment>
<sequence>MSNMPTIGLEYPEEMTLEDIFYNFNSKERRSYAFVEMNIKNFQYFNARYGRQYGDEILERVDKILVEFLKNRGYIRKREGDTYH</sequence>
<dbReference type="InterPro" id="IPR043128">
    <property type="entry name" value="Rev_trsase/Diguanyl_cyclase"/>
</dbReference>
<evidence type="ECO:0000313" key="3">
    <source>
        <dbReference type="Proteomes" id="UP000823618"/>
    </source>
</evidence>
<dbReference type="PROSITE" id="PS50887">
    <property type="entry name" value="GGDEF"/>
    <property type="match status" value="1"/>
</dbReference>
<reference evidence="2" key="2">
    <citation type="journal article" date="2021" name="PeerJ">
        <title>Extensive microbial diversity within the chicken gut microbiome revealed by metagenomics and culture.</title>
        <authorList>
            <person name="Gilroy R."/>
            <person name="Ravi A."/>
            <person name="Getino M."/>
            <person name="Pursley I."/>
            <person name="Horton D.L."/>
            <person name="Alikhan N.F."/>
            <person name="Baker D."/>
            <person name="Gharbi K."/>
            <person name="Hall N."/>
            <person name="Watson M."/>
            <person name="Adriaenssens E.M."/>
            <person name="Foster-Nyarko E."/>
            <person name="Jarju S."/>
            <person name="Secka A."/>
            <person name="Antonio M."/>
            <person name="Oren A."/>
            <person name="Chaudhuri R.R."/>
            <person name="La Ragione R."/>
            <person name="Hildebrand F."/>
            <person name="Pallen M.J."/>
        </authorList>
    </citation>
    <scope>NUCLEOTIDE SEQUENCE</scope>
    <source>
        <strain evidence="2">E3-2379</strain>
    </source>
</reference>
<dbReference type="InterPro" id="IPR029787">
    <property type="entry name" value="Nucleotide_cyclase"/>
</dbReference>
<dbReference type="Proteomes" id="UP000823618">
    <property type="component" value="Unassembled WGS sequence"/>
</dbReference>
<accession>A0A9D9I1R7</accession>
<evidence type="ECO:0000259" key="1">
    <source>
        <dbReference type="PROSITE" id="PS50887"/>
    </source>
</evidence>
<dbReference type="SUPFAM" id="SSF55073">
    <property type="entry name" value="Nucleotide cyclase"/>
    <property type="match status" value="1"/>
</dbReference>
<dbReference type="Pfam" id="PF00990">
    <property type="entry name" value="GGDEF"/>
    <property type="match status" value="1"/>
</dbReference>
<gene>
    <name evidence="2" type="ORF">IAC13_08975</name>
</gene>
<feature type="non-terminal residue" evidence="2">
    <location>
        <position position="84"/>
    </location>
</feature>
<dbReference type="EMBL" id="JADIML010000255">
    <property type="protein sequence ID" value="MBO8464050.1"/>
    <property type="molecule type" value="Genomic_DNA"/>
</dbReference>
<dbReference type="InterPro" id="IPR000160">
    <property type="entry name" value="GGDEF_dom"/>
</dbReference>
<proteinExistence type="predicted"/>
<organism evidence="2 3">
    <name type="scientific">Candidatus Scybalomonas excrementavium</name>
    <dbReference type="NCBI Taxonomy" id="2840943"/>
    <lineage>
        <taxon>Bacteria</taxon>
        <taxon>Bacillati</taxon>
        <taxon>Bacillota</taxon>
        <taxon>Clostridia</taxon>
        <taxon>Lachnospirales</taxon>
        <taxon>Lachnospiraceae</taxon>
        <taxon>Lachnospiraceae incertae sedis</taxon>
        <taxon>Candidatus Scybalomonas</taxon>
    </lineage>
</organism>
<dbReference type="Gene3D" id="3.30.70.270">
    <property type="match status" value="1"/>
</dbReference>
<dbReference type="AlphaFoldDB" id="A0A9D9I1R7"/>
<feature type="domain" description="GGDEF" evidence="1">
    <location>
        <begin position="30"/>
        <end position="84"/>
    </location>
</feature>
<name>A0A9D9I1R7_9FIRM</name>
<reference evidence="2" key="1">
    <citation type="submission" date="2020-10" db="EMBL/GenBank/DDBJ databases">
        <authorList>
            <person name="Gilroy R."/>
        </authorList>
    </citation>
    <scope>NUCLEOTIDE SEQUENCE</scope>
    <source>
        <strain evidence="2">E3-2379</strain>
    </source>
</reference>
<protein>
    <submittedName>
        <fullName evidence="2">Diguanylate cyclase</fullName>
    </submittedName>
</protein>
<evidence type="ECO:0000313" key="2">
    <source>
        <dbReference type="EMBL" id="MBO8464050.1"/>
    </source>
</evidence>